<comment type="caution">
    <text evidence="13">Was originally thought to be a dihydrodipicolinate reductase (DHDPR), catalyzing the conversion of dihydrodipicolinate to tetrahydrodipicolinate. However, it was shown in E.coli that the substrate of the enzymatic reaction is not dihydrodipicolinate (DHDP) but in fact (2S,4S)-4-hydroxy-2,3,4,5-tetrahydrodipicolinic acid (HTPA), the product released by the DapA-catalyzed reaction.</text>
</comment>
<dbReference type="SUPFAM" id="SSF51735">
    <property type="entry name" value="NAD(P)-binding Rossmann-fold domains"/>
    <property type="match status" value="1"/>
</dbReference>
<dbReference type="PIRSF" id="PIRSF000161">
    <property type="entry name" value="DHPR"/>
    <property type="match status" value="1"/>
</dbReference>
<comment type="caution">
    <text evidence="16">The sequence shown here is derived from an EMBL/GenBank/DDBJ whole genome shotgun (WGS) entry which is preliminary data.</text>
</comment>
<evidence type="ECO:0000256" key="7">
    <source>
        <dbReference type="ARBA" id="ARBA00023027"/>
    </source>
</evidence>
<dbReference type="PROSITE" id="PS01298">
    <property type="entry name" value="DAPB"/>
    <property type="match status" value="1"/>
</dbReference>
<evidence type="ECO:0000256" key="1">
    <source>
        <dbReference type="ARBA" id="ARBA00006642"/>
    </source>
</evidence>
<evidence type="ECO:0000313" key="16">
    <source>
        <dbReference type="EMBL" id="GGD87312.1"/>
    </source>
</evidence>
<organism evidence="16 17">
    <name type="scientific">Tsuneonella deserti</name>
    <dbReference type="NCBI Taxonomy" id="2035528"/>
    <lineage>
        <taxon>Bacteria</taxon>
        <taxon>Pseudomonadati</taxon>
        <taxon>Pseudomonadota</taxon>
        <taxon>Alphaproteobacteria</taxon>
        <taxon>Sphingomonadales</taxon>
        <taxon>Erythrobacteraceae</taxon>
        <taxon>Tsuneonella</taxon>
    </lineage>
</organism>
<dbReference type="NCBIfam" id="TIGR00036">
    <property type="entry name" value="dapB"/>
    <property type="match status" value="1"/>
</dbReference>
<keyword evidence="3 13" id="KW-0028">Amino-acid biosynthesis</keyword>
<feature type="domain" description="Dihydrodipicolinate reductase C-terminal" evidence="15">
    <location>
        <begin position="119"/>
        <end position="255"/>
    </location>
</feature>
<feature type="binding site" evidence="13">
    <location>
        <begin position="23"/>
        <end position="28"/>
    </location>
    <ligand>
        <name>NAD(+)</name>
        <dbReference type="ChEBI" id="CHEBI:57540"/>
    </ligand>
</feature>
<dbReference type="CDD" id="cd02274">
    <property type="entry name" value="DHDPR_N"/>
    <property type="match status" value="1"/>
</dbReference>
<comment type="similarity">
    <text evidence="1 13">Belongs to the DapB family.</text>
</comment>
<dbReference type="InterPro" id="IPR022663">
    <property type="entry name" value="DapB_C"/>
</dbReference>
<evidence type="ECO:0000256" key="5">
    <source>
        <dbReference type="ARBA" id="ARBA00022915"/>
    </source>
</evidence>
<keyword evidence="7 13" id="KW-0520">NAD</keyword>
<evidence type="ECO:0000256" key="13">
    <source>
        <dbReference type="HAMAP-Rule" id="MF_00102"/>
    </source>
</evidence>
<evidence type="ECO:0000256" key="6">
    <source>
        <dbReference type="ARBA" id="ARBA00023002"/>
    </source>
</evidence>
<gene>
    <name evidence="13 16" type="primary">dapB</name>
    <name evidence="16" type="ORF">GCM10011515_03540</name>
</gene>
<comment type="subunit">
    <text evidence="13">Homotetramer.</text>
</comment>
<evidence type="ECO:0000259" key="15">
    <source>
        <dbReference type="Pfam" id="PF05173"/>
    </source>
</evidence>
<feature type="binding site" evidence="13">
    <location>
        <begin position="113"/>
        <end position="116"/>
    </location>
    <ligand>
        <name>NAD(+)</name>
        <dbReference type="ChEBI" id="CHEBI:57540"/>
    </ligand>
</feature>
<keyword evidence="6 13" id="KW-0560">Oxidoreductase</keyword>
<dbReference type="Proteomes" id="UP000619041">
    <property type="component" value="Unassembled WGS sequence"/>
</dbReference>
<dbReference type="PANTHER" id="PTHR20836:SF0">
    <property type="entry name" value="4-HYDROXY-TETRAHYDRODIPICOLINATE REDUCTASE 1, CHLOROPLASTIC-RELATED"/>
    <property type="match status" value="1"/>
</dbReference>
<feature type="binding site" evidence="13">
    <location>
        <begin position="89"/>
        <end position="91"/>
    </location>
    <ligand>
        <name>NAD(+)</name>
        <dbReference type="ChEBI" id="CHEBI:57540"/>
    </ligand>
</feature>
<dbReference type="Gene3D" id="3.40.50.720">
    <property type="entry name" value="NAD(P)-binding Rossmann-like Domain"/>
    <property type="match status" value="1"/>
</dbReference>
<evidence type="ECO:0000256" key="4">
    <source>
        <dbReference type="ARBA" id="ARBA00022857"/>
    </source>
</evidence>
<dbReference type="PANTHER" id="PTHR20836">
    <property type="entry name" value="DIHYDRODIPICOLINATE REDUCTASE"/>
    <property type="match status" value="1"/>
</dbReference>
<dbReference type="InterPro" id="IPR036291">
    <property type="entry name" value="NAD(P)-bd_dom_sf"/>
</dbReference>
<feature type="binding site" evidence="13">
    <location>
        <position position="147"/>
    </location>
    <ligand>
        <name>(S)-2,3,4,5-tetrahydrodipicolinate</name>
        <dbReference type="ChEBI" id="CHEBI:16845"/>
    </ligand>
</feature>
<accession>A0ABQ1S0V1</accession>
<name>A0ABQ1S0V1_9SPHN</name>
<dbReference type="InterPro" id="IPR023940">
    <property type="entry name" value="DHDPR_bac"/>
</dbReference>
<feature type="binding site" evidence="13">
    <location>
        <begin position="156"/>
        <end position="157"/>
    </location>
    <ligand>
        <name>(S)-2,3,4,5-tetrahydrodipicolinate</name>
        <dbReference type="ChEBI" id="CHEBI:16845"/>
    </ligand>
</feature>
<sequence length="257" mass="26454">MVPMSRMKHGDLGVAMARIGIIGSEGRMGHALVRAITEAGHECAGGVDQGGNTAILAEASEVLVDFSSPAALETNLHAAIGAGVPILVGTTGLDERHQAALDSASGAIAVLQTGNTSLGVTLLAHLVREAAARLGPAWDIEVVETHHRMKVDAPSGTALLLGEAAAQGRGIELSAHSERGRDGHTGARERGAIGFGSLRGGTVAGEHSVLLLGDQERITLSHSAEDRMIFARGAVTGAAWLLGRRPGRYEMPQVLGL</sequence>
<feature type="active site" description="Proton donor/acceptor" evidence="13">
    <location>
        <position position="146"/>
    </location>
</feature>
<comment type="caution">
    <text evidence="13">Lacks conserved residue(s) required for the propagation of feature annotation.</text>
</comment>
<dbReference type="Pfam" id="PF01113">
    <property type="entry name" value="DapB_N"/>
    <property type="match status" value="1"/>
</dbReference>
<evidence type="ECO:0000259" key="14">
    <source>
        <dbReference type="Pfam" id="PF01113"/>
    </source>
</evidence>
<feature type="active site" description="Proton donor" evidence="13">
    <location>
        <position position="150"/>
    </location>
</feature>
<protein>
    <recommendedName>
        <fullName evidence="10 13">4-hydroxy-tetrahydrodipicolinate reductase</fullName>
        <shortName evidence="13">HTPA reductase</shortName>
        <ecNumber evidence="10 13">1.17.1.8</ecNumber>
    </recommendedName>
</protein>
<dbReference type="HAMAP" id="MF_00102">
    <property type="entry name" value="DapB"/>
    <property type="match status" value="1"/>
</dbReference>
<keyword evidence="4 13" id="KW-0521">NADP</keyword>
<evidence type="ECO:0000256" key="3">
    <source>
        <dbReference type="ARBA" id="ARBA00022605"/>
    </source>
</evidence>
<dbReference type="Gene3D" id="3.30.360.10">
    <property type="entry name" value="Dihydrodipicolinate Reductase, domain 2"/>
    <property type="match status" value="1"/>
</dbReference>
<comment type="subcellular location">
    <subcellularLocation>
        <location evidence="13">Cytoplasm</location>
    </subcellularLocation>
</comment>
<evidence type="ECO:0000256" key="12">
    <source>
        <dbReference type="ARBA" id="ARBA00049396"/>
    </source>
</evidence>
<evidence type="ECO:0000256" key="11">
    <source>
        <dbReference type="ARBA" id="ARBA00049080"/>
    </source>
</evidence>
<comment type="catalytic activity">
    <reaction evidence="12 13">
        <text>(S)-2,3,4,5-tetrahydrodipicolinate + NAD(+) + H2O = (2S,4S)-4-hydroxy-2,3,4,5-tetrahydrodipicolinate + NADH + H(+)</text>
        <dbReference type="Rhea" id="RHEA:35323"/>
        <dbReference type="ChEBI" id="CHEBI:15377"/>
        <dbReference type="ChEBI" id="CHEBI:15378"/>
        <dbReference type="ChEBI" id="CHEBI:16845"/>
        <dbReference type="ChEBI" id="CHEBI:57540"/>
        <dbReference type="ChEBI" id="CHEBI:57945"/>
        <dbReference type="ChEBI" id="CHEBI:67139"/>
        <dbReference type="EC" id="1.17.1.8"/>
    </reaction>
</comment>
<comment type="function">
    <text evidence="13">Catalyzes the conversion of 4-hydroxy-tetrahydrodipicolinate (HTPA) to tetrahydrodipicolinate.</text>
</comment>
<evidence type="ECO:0000256" key="10">
    <source>
        <dbReference type="ARBA" id="ARBA00038983"/>
    </source>
</evidence>
<evidence type="ECO:0000313" key="17">
    <source>
        <dbReference type="Proteomes" id="UP000619041"/>
    </source>
</evidence>
<evidence type="ECO:0000256" key="8">
    <source>
        <dbReference type="ARBA" id="ARBA00023154"/>
    </source>
</evidence>
<evidence type="ECO:0000256" key="9">
    <source>
        <dbReference type="ARBA" id="ARBA00037922"/>
    </source>
</evidence>
<comment type="pathway">
    <text evidence="9 13">Amino-acid biosynthesis; L-lysine biosynthesis via DAP pathway; (S)-tetrahydrodipicolinate from L-aspartate: step 4/4.</text>
</comment>
<dbReference type="EC" id="1.17.1.8" evidence="10 13"/>
<keyword evidence="17" id="KW-1185">Reference proteome</keyword>
<reference evidence="17" key="1">
    <citation type="journal article" date="2019" name="Int. J. Syst. Evol. Microbiol.">
        <title>The Global Catalogue of Microorganisms (GCM) 10K type strain sequencing project: providing services to taxonomists for standard genome sequencing and annotation.</title>
        <authorList>
            <consortium name="The Broad Institute Genomics Platform"/>
            <consortium name="The Broad Institute Genome Sequencing Center for Infectious Disease"/>
            <person name="Wu L."/>
            <person name="Ma J."/>
        </authorList>
    </citation>
    <scope>NUCLEOTIDE SEQUENCE [LARGE SCALE GENOMIC DNA]</scope>
    <source>
        <strain evidence="17">CGMCC 1.15959</strain>
    </source>
</reference>
<dbReference type="SUPFAM" id="SSF55347">
    <property type="entry name" value="Glyceraldehyde-3-phosphate dehydrogenase-like, C-terminal domain"/>
    <property type="match status" value="1"/>
</dbReference>
<feature type="domain" description="Dihydrodipicolinate reductase N-terminal" evidence="14">
    <location>
        <begin position="18"/>
        <end position="115"/>
    </location>
</feature>
<dbReference type="InterPro" id="IPR000846">
    <property type="entry name" value="DapB_N"/>
</dbReference>
<keyword evidence="5 13" id="KW-0220">Diaminopimelate biosynthesis</keyword>
<comment type="catalytic activity">
    <reaction evidence="11 13">
        <text>(S)-2,3,4,5-tetrahydrodipicolinate + NADP(+) + H2O = (2S,4S)-4-hydroxy-2,3,4,5-tetrahydrodipicolinate + NADPH + H(+)</text>
        <dbReference type="Rhea" id="RHEA:35331"/>
        <dbReference type="ChEBI" id="CHEBI:15377"/>
        <dbReference type="ChEBI" id="CHEBI:15378"/>
        <dbReference type="ChEBI" id="CHEBI:16845"/>
        <dbReference type="ChEBI" id="CHEBI:57783"/>
        <dbReference type="ChEBI" id="CHEBI:58349"/>
        <dbReference type="ChEBI" id="CHEBI:67139"/>
        <dbReference type="EC" id="1.17.1.8"/>
    </reaction>
</comment>
<dbReference type="InterPro" id="IPR022664">
    <property type="entry name" value="DapB_N_CS"/>
</dbReference>
<keyword evidence="8 13" id="KW-0457">Lysine biosynthesis</keyword>
<keyword evidence="2 13" id="KW-0963">Cytoplasm</keyword>
<proteinExistence type="inferred from homology"/>
<dbReference type="Pfam" id="PF05173">
    <property type="entry name" value="DapB_C"/>
    <property type="match status" value="1"/>
</dbReference>
<evidence type="ECO:0000256" key="2">
    <source>
        <dbReference type="ARBA" id="ARBA00022490"/>
    </source>
</evidence>
<dbReference type="EMBL" id="BMKL01000001">
    <property type="protein sequence ID" value="GGD87312.1"/>
    <property type="molecule type" value="Genomic_DNA"/>
</dbReference>